<evidence type="ECO:0000256" key="1">
    <source>
        <dbReference type="SAM" id="MobiDB-lite"/>
    </source>
</evidence>
<proteinExistence type="predicted"/>
<protein>
    <recommendedName>
        <fullName evidence="4">DUF4025 domain-containing protein</fullName>
    </recommendedName>
</protein>
<reference evidence="2" key="1">
    <citation type="submission" date="2023-06" db="EMBL/GenBank/DDBJ databases">
        <title>Draft Genome Sequences of Representative Paenibacillus Polymyxa, Bacillus cereus, Fictibacillus sp., and Brevibacillus agri Strains Isolated from Amazonian Dark Earth.</title>
        <authorList>
            <person name="Pellegrinetti T.A."/>
            <person name="Cunha I.C.M."/>
            <person name="Chaves M.G."/>
            <person name="Freitas A.S."/>
            <person name="Silva A.V.R."/>
            <person name="Tsai S.M."/>
            <person name="Mendes L.W."/>
        </authorList>
    </citation>
    <scope>NUCLEOTIDE SEQUENCE</scope>
    <source>
        <strain evidence="2">CENA-BCM004</strain>
    </source>
</reference>
<evidence type="ECO:0000313" key="2">
    <source>
        <dbReference type="EMBL" id="MDN4073950.1"/>
    </source>
</evidence>
<dbReference type="Proteomes" id="UP001168694">
    <property type="component" value="Unassembled WGS sequence"/>
</dbReference>
<gene>
    <name evidence="2" type="ORF">QYF49_13135</name>
</gene>
<name>A0ABT8E7R7_9BACL</name>
<dbReference type="EMBL" id="JAUHLN010000002">
    <property type="protein sequence ID" value="MDN4073950.1"/>
    <property type="molecule type" value="Genomic_DNA"/>
</dbReference>
<comment type="caution">
    <text evidence="2">The sequence shown here is derived from an EMBL/GenBank/DDBJ whole genome shotgun (WGS) entry which is preliminary data.</text>
</comment>
<sequence>MEKKQQKTTETLTNAPEQKEFTIASGLNPKHPLGSDAYSPGDSVEEHKQIESTNLYLNEGEVSQQNNNL</sequence>
<evidence type="ECO:0000313" key="3">
    <source>
        <dbReference type="Proteomes" id="UP001168694"/>
    </source>
</evidence>
<keyword evidence="3" id="KW-1185">Reference proteome</keyword>
<organism evidence="2 3">
    <name type="scientific">Fictibacillus terranigra</name>
    <dbReference type="NCBI Taxonomy" id="3058424"/>
    <lineage>
        <taxon>Bacteria</taxon>
        <taxon>Bacillati</taxon>
        <taxon>Bacillota</taxon>
        <taxon>Bacilli</taxon>
        <taxon>Bacillales</taxon>
        <taxon>Fictibacillaceae</taxon>
        <taxon>Fictibacillus</taxon>
    </lineage>
</organism>
<evidence type="ECO:0008006" key="4">
    <source>
        <dbReference type="Google" id="ProtNLM"/>
    </source>
</evidence>
<feature type="region of interest" description="Disordered" evidence="1">
    <location>
        <begin position="1"/>
        <end position="45"/>
    </location>
</feature>
<dbReference type="RefSeq" id="WP_290400037.1">
    <property type="nucleotide sequence ID" value="NZ_JAUHLN010000002.1"/>
</dbReference>
<accession>A0ABT8E7R7</accession>